<gene>
    <name evidence="12" type="primary">CD6</name>
</gene>
<dbReference type="PANTHER" id="PTHR19331">
    <property type="entry name" value="SCAVENGER RECEPTOR DOMAIN-CONTAINING"/>
    <property type="match status" value="1"/>
</dbReference>
<accession>A0A674JID3</accession>
<evidence type="ECO:0000256" key="2">
    <source>
        <dbReference type="ARBA" id="ARBA00022692"/>
    </source>
</evidence>
<keyword evidence="5" id="KW-1133">Transmembrane helix</keyword>
<feature type="region of interest" description="Disordered" evidence="10">
    <location>
        <begin position="363"/>
        <end position="399"/>
    </location>
</feature>
<dbReference type="PANTHER" id="PTHR19331:SF477">
    <property type="entry name" value="T-CELL DIFFERENTIATION ANTIGEN CD6"/>
    <property type="match status" value="1"/>
</dbReference>
<dbReference type="GO" id="GO:0016020">
    <property type="term" value="C:membrane"/>
    <property type="evidence" value="ECO:0007669"/>
    <property type="project" value="UniProtKB-SubCell"/>
</dbReference>
<dbReference type="PROSITE" id="PS50287">
    <property type="entry name" value="SRCR_2"/>
    <property type="match status" value="3"/>
</dbReference>
<evidence type="ECO:0000256" key="10">
    <source>
        <dbReference type="SAM" id="MobiDB-lite"/>
    </source>
</evidence>
<keyword evidence="7 9" id="KW-1015">Disulfide bond</keyword>
<dbReference type="FunFam" id="3.10.250.10:FF:000017">
    <property type="entry name" value="CD6 molecule"/>
    <property type="match status" value="1"/>
</dbReference>
<dbReference type="SMART" id="SM00202">
    <property type="entry name" value="SR"/>
    <property type="match status" value="3"/>
</dbReference>
<organism evidence="12 13">
    <name type="scientific">Terrapene triunguis</name>
    <name type="common">Three-toed box turtle</name>
    <dbReference type="NCBI Taxonomy" id="2587831"/>
    <lineage>
        <taxon>Eukaryota</taxon>
        <taxon>Metazoa</taxon>
        <taxon>Chordata</taxon>
        <taxon>Craniata</taxon>
        <taxon>Vertebrata</taxon>
        <taxon>Euteleostomi</taxon>
        <taxon>Archelosauria</taxon>
        <taxon>Testudinata</taxon>
        <taxon>Testudines</taxon>
        <taxon>Cryptodira</taxon>
        <taxon>Durocryptodira</taxon>
        <taxon>Testudinoidea</taxon>
        <taxon>Emydidae</taxon>
        <taxon>Terrapene</taxon>
    </lineage>
</organism>
<dbReference type="PRINTS" id="PR00258">
    <property type="entry name" value="SPERACTRCPTR"/>
</dbReference>
<keyword evidence="8" id="KW-0325">Glycoprotein</keyword>
<feature type="disulfide bond" evidence="9">
    <location>
        <begin position="219"/>
        <end position="229"/>
    </location>
</feature>
<dbReference type="InterPro" id="IPR036772">
    <property type="entry name" value="SRCR-like_dom_sf"/>
</dbReference>
<dbReference type="Proteomes" id="UP000472274">
    <property type="component" value="Unplaced"/>
</dbReference>
<comment type="caution">
    <text evidence="9">Lacks conserved residue(s) required for the propagation of feature annotation.</text>
</comment>
<evidence type="ECO:0000256" key="4">
    <source>
        <dbReference type="ARBA" id="ARBA00022737"/>
    </source>
</evidence>
<evidence type="ECO:0000256" key="5">
    <source>
        <dbReference type="ARBA" id="ARBA00022989"/>
    </source>
</evidence>
<feature type="domain" description="SRCR" evidence="11">
    <location>
        <begin position="150"/>
        <end position="248"/>
    </location>
</feature>
<evidence type="ECO:0000256" key="6">
    <source>
        <dbReference type="ARBA" id="ARBA00023136"/>
    </source>
</evidence>
<dbReference type="FunFam" id="3.10.250.10:FF:000016">
    <property type="entry name" value="Scavenger receptor cysteine-rich protein type 12"/>
    <property type="match status" value="1"/>
</dbReference>
<feature type="domain" description="SRCR" evidence="11">
    <location>
        <begin position="253"/>
        <end position="348"/>
    </location>
</feature>
<dbReference type="SUPFAM" id="SSF56487">
    <property type="entry name" value="SRCR-like"/>
    <property type="match status" value="3"/>
</dbReference>
<feature type="compositionally biased region" description="Polar residues" evidence="10">
    <location>
        <begin position="364"/>
        <end position="381"/>
    </location>
</feature>
<dbReference type="InterPro" id="IPR001190">
    <property type="entry name" value="SRCR"/>
</dbReference>
<keyword evidence="13" id="KW-1185">Reference proteome</keyword>
<evidence type="ECO:0000256" key="3">
    <source>
        <dbReference type="ARBA" id="ARBA00022729"/>
    </source>
</evidence>
<feature type="domain" description="SRCR" evidence="11">
    <location>
        <begin position="34"/>
        <end position="145"/>
    </location>
</feature>
<dbReference type="AlphaFoldDB" id="A0A674JID3"/>
<dbReference type="GeneTree" id="ENSGT00940000161029"/>
<keyword evidence="4" id="KW-0677">Repeat</keyword>
<proteinExistence type="predicted"/>
<comment type="subcellular location">
    <subcellularLocation>
        <location evidence="1">Membrane</location>
        <topology evidence="1">Single-pass membrane protein</topology>
    </subcellularLocation>
</comment>
<feature type="disulfide bond" evidence="9">
    <location>
        <begin position="317"/>
        <end position="327"/>
    </location>
</feature>
<evidence type="ECO:0000313" key="13">
    <source>
        <dbReference type="Proteomes" id="UP000472274"/>
    </source>
</evidence>
<keyword evidence="3" id="KW-0732">Signal</keyword>
<dbReference type="FunFam" id="3.10.250.10:FF:000002">
    <property type="entry name" value="Scavenger receptor cysteine-rich type 1 protein M130"/>
    <property type="match status" value="1"/>
</dbReference>
<evidence type="ECO:0000256" key="8">
    <source>
        <dbReference type="ARBA" id="ARBA00023180"/>
    </source>
</evidence>
<reference evidence="12" key="2">
    <citation type="submission" date="2025-09" db="UniProtKB">
        <authorList>
            <consortium name="Ensembl"/>
        </authorList>
    </citation>
    <scope>IDENTIFICATION</scope>
</reference>
<evidence type="ECO:0000259" key="11">
    <source>
        <dbReference type="PROSITE" id="PS50287"/>
    </source>
</evidence>
<name>A0A674JID3_9SAUR</name>
<dbReference type="Pfam" id="PF00530">
    <property type="entry name" value="SRCR"/>
    <property type="match status" value="3"/>
</dbReference>
<feature type="region of interest" description="Disordered" evidence="10">
    <location>
        <begin position="441"/>
        <end position="465"/>
    </location>
</feature>
<dbReference type="Ensembl" id="ENSTMTT00000021833.1">
    <property type="protein sequence ID" value="ENSTMTP00000021090.1"/>
    <property type="gene ID" value="ENSTMTG00000015378.1"/>
</dbReference>
<evidence type="ECO:0000256" key="7">
    <source>
        <dbReference type="ARBA" id="ARBA00023157"/>
    </source>
</evidence>
<keyword evidence="2" id="KW-0812">Transmembrane</keyword>
<feature type="disulfide bond" evidence="9">
    <location>
        <begin position="118"/>
        <end position="128"/>
    </location>
</feature>
<dbReference type="Gene3D" id="3.10.250.10">
    <property type="entry name" value="SRCR-like domain"/>
    <property type="match status" value="3"/>
</dbReference>
<evidence type="ECO:0000256" key="9">
    <source>
        <dbReference type="PROSITE-ProRule" id="PRU00196"/>
    </source>
</evidence>
<keyword evidence="6" id="KW-0472">Membrane</keyword>
<reference evidence="12" key="1">
    <citation type="submission" date="2025-08" db="UniProtKB">
        <authorList>
            <consortium name="Ensembl"/>
        </authorList>
    </citation>
    <scope>IDENTIFICATION</scope>
</reference>
<protein>
    <submittedName>
        <fullName evidence="12">CD6 molecule</fullName>
    </submittedName>
</protein>
<sequence length="465" mass="49134">HPAFMPPRALIHAFMGSQPSAPPLRCSLLGEGSVRLVNGSSRCSGAVEVHHDGRWMPVCQEMWDKEASHVVCRQLHCGEAKETEAEPTPSPVCPPRSTPTKKATLSSQNLCPSLHIHCVGLESTWKQCNVSELCCNGKPASVTCTGSHSVRLVGGGSCCEGRVEVELDGVWGTVCDDAWDLDDAGVVCQQLKCGWAIQAPVASSFHKGTGPIHLDEVSCAGNESQLWDCPAERSHDCGHKEDAGVVCSEHQKWRLSGGKDACAGRVEAYYRGVWNTVCDGAWYKEEMGVLCQWLGCSPSGRKLSFNHTQEGRMNYQCSGTEPSLSWCQWHYNNFNLCHQSQAAGVICNGNAASGRGCLPPLPVGQTSPGSLHRGQLSSGGTHSPEGAAKEAPLPSAGFPPRAGDLALSSSCVPAVSAPGVLPHPAPPPRAEPYTACTHRPPPTTALPAGSGLQGELQGAGPATFL</sequence>
<evidence type="ECO:0000313" key="12">
    <source>
        <dbReference type="Ensembl" id="ENSTMTP00000021090.1"/>
    </source>
</evidence>
<evidence type="ECO:0000256" key="1">
    <source>
        <dbReference type="ARBA" id="ARBA00004167"/>
    </source>
</evidence>